<feature type="region of interest" description="Disordered" evidence="1">
    <location>
        <begin position="1"/>
        <end position="45"/>
    </location>
</feature>
<feature type="compositionally biased region" description="Low complexity" evidence="1">
    <location>
        <begin position="29"/>
        <end position="45"/>
    </location>
</feature>
<name>A0ABT1JPQ4_ACTCY</name>
<accession>A0ABT1JPQ4</accession>
<evidence type="ECO:0000313" key="3">
    <source>
        <dbReference type="Proteomes" id="UP000791080"/>
    </source>
</evidence>
<comment type="caution">
    <text evidence="2">The sequence shown here is derived from an EMBL/GenBank/DDBJ whole genome shotgun (WGS) entry which is preliminary data.</text>
</comment>
<gene>
    <name evidence="2" type="ORF">G443_004767</name>
</gene>
<protein>
    <submittedName>
        <fullName evidence="2">Uncharacterized protein</fullName>
    </submittedName>
</protein>
<evidence type="ECO:0000256" key="1">
    <source>
        <dbReference type="SAM" id="MobiDB-lite"/>
    </source>
</evidence>
<dbReference type="Proteomes" id="UP000791080">
    <property type="component" value="Unassembled WGS sequence"/>
</dbReference>
<evidence type="ECO:0000313" key="2">
    <source>
        <dbReference type="EMBL" id="MCP2334497.1"/>
    </source>
</evidence>
<reference evidence="2 3" key="1">
    <citation type="submission" date="2022-06" db="EMBL/GenBank/DDBJ databases">
        <title>Genomic Encyclopedia of Type Strains, Phase I: the one thousand microbial genomes (KMG-I) project.</title>
        <authorList>
            <person name="Kyrpides N."/>
        </authorList>
    </citation>
    <scope>NUCLEOTIDE SEQUENCE [LARGE SCALE GENOMIC DNA]</scope>
    <source>
        <strain evidence="2 3">DSM 43889</strain>
    </source>
</reference>
<dbReference type="EMBL" id="AUBJ02000001">
    <property type="protein sequence ID" value="MCP2334497.1"/>
    <property type="molecule type" value="Genomic_DNA"/>
</dbReference>
<feature type="compositionally biased region" description="Gly residues" evidence="1">
    <location>
        <begin position="17"/>
        <end position="28"/>
    </location>
</feature>
<keyword evidence="3" id="KW-1185">Reference proteome</keyword>
<organism evidence="2 3">
    <name type="scientific">Actinoalloteichus caeruleus DSM 43889</name>
    <dbReference type="NCBI Taxonomy" id="1120930"/>
    <lineage>
        <taxon>Bacteria</taxon>
        <taxon>Bacillati</taxon>
        <taxon>Actinomycetota</taxon>
        <taxon>Actinomycetes</taxon>
        <taxon>Pseudonocardiales</taxon>
        <taxon>Pseudonocardiaceae</taxon>
        <taxon>Actinoalloteichus</taxon>
        <taxon>Actinoalloteichus cyanogriseus</taxon>
    </lineage>
</organism>
<sequence length="45" mass="4302">MPAATEEGRTTVPGRVQRGGGCSGGCGRAGSQWLGGPLDRSGGGG</sequence>
<proteinExistence type="predicted"/>